<organism evidence="1 2">
    <name type="scientific">Piloderma croceum (strain F 1598)</name>
    <dbReference type="NCBI Taxonomy" id="765440"/>
    <lineage>
        <taxon>Eukaryota</taxon>
        <taxon>Fungi</taxon>
        <taxon>Dikarya</taxon>
        <taxon>Basidiomycota</taxon>
        <taxon>Agaricomycotina</taxon>
        <taxon>Agaricomycetes</taxon>
        <taxon>Agaricomycetidae</taxon>
        <taxon>Atheliales</taxon>
        <taxon>Atheliaceae</taxon>
        <taxon>Piloderma</taxon>
    </lineage>
</organism>
<keyword evidence="2" id="KW-1185">Reference proteome</keyword>
<dbReference type="HOGENOM" id="CLU_2386965_0_0_1"/>
<accession>A0A0C3B0Q5</accession>
<reference evidence="2" key="2">
    <citation type="submission" date="2015-01" db="EMBL/GenBank/DDBJ databases">
        <title>Evolutionary Origins and Diversification of the Mycorrhizal Mutualists.</title>
        <authorList>
            <consortium name="DOE Joint Genome Institute"/>
            <consortium name="Mycorrhizal Genomics Consortium"/>
            <person name="Kohler A."/>
            <person name="Kuo A."/>
            <person name="Nagy L.G."/>
            <person name="Floudas D."/>
            <person name="Copeland A."/>
            <person name="Barry K.W."/>
            <person name="Cichocki N."/>
            <person name="Veneault-Fourrey C."/>
            <person name="LaButti K."/>
            <person name="Lindquist E.A."/>
            <person name="Lipzen A."/>
            <person name="Lundell T."/>
            <person name="Morin E."/>
            <person name="Murat C."/>
            <person name="Riley R."/>
            <person name="Ohm R."/>
            <person name="Sun H."/>
            <person name="Tunlid A."/>
            <person name="Henrissat B."/>
            <person name="Grigoriev I.V."/>
            <person name="Hibbett D.S."/>
            <person name="Martin F."/>
        </authorList>
    </citation>
    <scope>NUCLEOTIDE SEQUENCE [LARGE SCALE GENOMIC DNA]</scope>
    <source>
        <strain evidence="2">F 1598</strain>
    </source>
</reference>
<evidence type="ECO:0000313" key="2">
    <source>
        <dbReference type="Proteomes" id="UP000054166"/>
    </source>
</evidence>
<proteinExistence type="predicted"/>
<gene>
    <name evidence="1" type="ORF">PILCRDRAFT_545784</name>
</gene>
<dbReference type="EMBL" id="KN833007">
    <property type="protein sequence ID" value="KIM79813.1"/>
    <property type="molecule type" value="Genomic_DNA"/>
</dbReference>
<name>A0A0C3B0Q5_PILCF</name>
<dbReference type="Proteomes" id="UP000054166">
    <property type="component" value="Unassembled WGS sequence"/>
</dbReference>
<dbReference type="InParanoid" id="A0A0C3B0Q5"/>
<evidence type="ECO:0000313" key="1">
    <source>
        <dbReference type="EMBL" id="KIM79813.1"/>
    </source>
</evidence>
<sequence length="94" mass="10612">MRALAADCQTYIHERNTCHLLNVQVDLIIIESPRSVVLGGTSVVDSKRLKLPYVIDAILLEKLAKLSSMLVRKYHLPMQHPRCQSTDSDHSNCL</sequence>
<reference evidence="1 2" key="1">
    <citation type="submission" date="2014-04" db="EMBL/GenBank/DDBJ databases">
        <authorList>
            <consortium name="DOE Joint Genome Institute"/>
            <person name="Kuo A."/>
            <person name="Tarkka M."/>
            <person name="Buscot F."/>
            <person name="Kohler A."/>
            <person name="Nagy L.G."/>
            <person name="Floudas D."/>
            <person name="Copeland A."/>
            <person name="Barry K.W."/>
            <person name="Cichocki N."/>
            <person name="Veneault-Fourrey C."/>
            <person name="LaButti K."/>
            <person name="Lindquist E.A."/>
            <person name="Lipzen A."/>
            <person name="Lundell T."/>
            <person name="Morin E."/>
            <person name="Murat C."/>
            <person name="Sun H."/>
            <person name="Tunlid A."/>
            <person name="Henrissat B."/>
            <person name="Grigoriev I.V."/>
            <person name="Hibbett D.S."/>
            <person name="Martin F."/>
            <person name="Nordberg H.P."/>
            <person name="Cantor M.N."/>
            <person name="Hua S.X."/>
        </authorList>
    </citation>
    <scope>NUCLEOTIDE SEQUENCE [LARGE SCALE GENOMIC DNA]</scope>
    <source>
        <strain evidence="1 2">F 1598</strain>
    </source>
</reference>
<dbReference type="AlphaFoldDB" id="A0A0C3B0Q5"/>
<protein>
    <submittedName>
        <fullName evidence="1">Uncharacterized protein</fullName>
    </submittedName>
</protein>